<dbReference type="OrthoDB" id="410651at2759"/>
<dbReference type="GO" id="GO:0008047">
    <property type="term" value="F:enzyme activator activity"/>
    <property type="evidence" value="ECO:0007669"/>
    <property type="project" value="InterPro"/>
</dbReference>
<dbReference type="GO" id="GO:0019370">
    <property type="term" value="P:leukotriene biosynthetic process"/>
    <property type="evidence" value="ECO:0007669"/>
    <property type="project" value="UniProtKB-KW"/>
</dbReference>
<evidence type="ECO:0000256" key="4">
    <source>
        <dbReference type="ARBA" id="ARBA00022824"/>
    </source>
</evidence>
<dbReference type="InterPro" id="IPR050997">
    <property type="entry name" value="MAPEG"/>
</dbReference>
<evidence type="ECO:0000313" key="9">
    <source>
        <dbReference type="Proteomes" id="UP000245119"/>
    </source>
</evidence>
<dbReference type="InterPro" id="IPR001446">
    <property type="entry name" value="5_LipOase_AP"/>
</dbReference>
<organism evidence="8 9">
    <name type="scientific">Pomacea canaliculata</name>
    <name type="common">Golden apple snail</name>
    <dbReference type="NCBI Taxonomy" id="400727"/>
    <lineage>
        <taxon>Eukaryota</taxon>
        <taxon>Metazoa</taxon>
        <taxon>Spiralia</taxon>
        <taxon>Lophotrochozoa</taxon>
        <taxon>Mollusca</taxon>
        <taxon>Gastropoda</taxon>
        <taxon>Caenogastropoda</taxon>
        <taxon>Architaenioglossa</taxon>
        <taxon>Ampullarioidea</taxon>
        <taxon>Ampullariidae</taxon>
        <taxon>Pomacea</taxon>
    </lineage>
</organism>
<evidence type="ECO:0008006" key="10">
    <source>
        <dbReference type="Google" id="ProtNLM"/>
    </source>
</evidence>
<keyword evidence="9" id="KW-1185">Reference proteome</keyword>
<keyword evidence="5 7" id="KW-1133">Transmembrane helix</keyword>
<proteinExistence type="predicted"/>
<comment type="subcellular location">
    <subcellularLocation>
        <location evidence="1">Endoplasmic reticulum membrane</location>
        <topology evidence="1">Multi-pass membrane protein</topology>
    </subcellularLocation>
</comment>
<dbReference type="Pfam" id="PF01124">
    <property type="entry name" value="MAPEG"/>
    <property type="match status" value="1"/>
</dbReference>
<protein>
    <recommendedName>
        <fullName evidence="10">Microsomal glutathione S-transferase 2</fullName>
    </recommendedName>
</protein>
<dbReference type="GO" id="GO:0005789">
    <property type="term" value="C:endoplasmic reticulum membrane"/>
    <property type="evidence" value="ECO:0007669"/>
    <property type="project" value="UniProtKB-SubCell"/>
</dbReference>
<evidence type="ECO:0000256" key="3">
    <source>
        <dbReference type="ARBA" id="ARBA00022751"/>
    </source>
</evidence>
<keyword evidence="4" id="KW-0256">Endoplasmic reticulum</keyword>
<dbReference type="InterPro" id="IPR001129">
    <property type="entry name" value="Membr-assoc_MAPEG"/>
</dbReference>
<evidence type="ECO:0000256" key="7">
    <source>
        <dbReference type="SAM" id="Phobius"/>
    </source>
</evidence>
<dbReference type="PANTHER" id="PTHR10250:SF15">
    <property type="entry name" value="MICROSOMAL GLUTATHIONE S-TRANSFERASE-RELATED"/>
    <property type="match status" value="1"/>
</dbReference>
<evidence type="ECO:0000256" key="1">
    <source>
        <dbReference type="ARBA" id="ARBA00004477"/>
    </source>
</evidence>
<dbReference type="GO" id="GO:0004602">
    <property type="term" value="F:glutathione peroxidase activity"/>
    <property type="evidence" value="ECO:0007669"/>
    <property type="project" value="TreeGrafter"/>
</dbReference>
<dbReference type="STRING" id="400727.A0A2T7PLI6"/>
<dbReference type="InterPro" id="IPR023352">
    <property type="entry name" value="MAPEG-like_dom_sf"/>
</dbReference>
<name>A0A2T7PLI6_POMCA</name>
<keyword evidence="2 7" id="KW-0812">Transmembrane</keyword>
<feature type="transmembrane region" description="Helical" evidence="7">
    <location>
        <begin position="239"/>
        <end position="262"/>
    </location>
</feature>
<feature type="transmembrane region" description="Helical" evidence="7">
    <location>
        <begin position="136"/>
        <end position="160"/>
    </location>
</feature>
<dbReference type="PANTHER" id="PTHR10250">
    <property type="entry name" value="MICROSOMAL GLUTATHIONE S-TRANSFERASE"/>
    <property type="match status" value="1"/>
</dbReference>
<evidence type="ECO:0000313" key="8">
    <source>
        <dbReference type="EMBL" id="PVD34247.1"/>
    </source>
</evidence>
<dbReference type="Gene3D" id="1.20.120.550">
    <property type="entry name" value="Membrane associated eicosanoid/glutathione metabolism-like domain"/>
    <property type="match status" value="2"/>
</dbReference>
<dbReference type="AlphaFoldDB" id="A0A2T7PLI6"/>
<gene>
    <name evidence="8" type="ORF">C0Q70_05515</name>
</gene>
<accession>A0A2T7PLI6</accession>
<feature type="transmembrane region" description="Helical" evidence="7">
    <location>
        <begin position="61"/>
        <end position="84"/>
    </location>
</feature>
<evidence type="ECO:0000256" key="2">
    <source>
        <dbReference type="ARBA" id="ARBA00022692"/>
    </source>
</evidence>
<evidence type="ECO:0000256" key="5">
    <source>
        <dbReference type="ARBA" id="ARBA00022989"/>
    </source>
</evidence>
<comment type="caution">
    <text evidence="8">The sequence shown here is derived from an EMBL/GenBank/DDBJ whole genome shotgun (WGS) entry which is preliminary data.</text>
</comment>
<dbReference type="SUPFAM" id="SSF161084">
    <property type="entry name" value="MAPEG domain-like"/>
    <property type="match status" value="2"/>
</dbReference>
<feature type="transmembrane region" description="Helical" evidence="7">
    <location>
        <begin position="191"/>
        <end position="219"/>
    </location>
</feature>
<keyword evidence="3" id="KW-0434">Leukotriene biosynthesis</keyword>
<dbReference type="EMBL" id="PZQS01000003">
    <property type="protein sequence ID" value="PVD34247.1"/>
    <property type="molecule type" value="Genomic_DNA"/>
</dbReference>
<dbReference type="Proteomes" id="UP000245119">
    <property type="component" value="Linkage Group LG3"/>
</dbReference>
<sequence>MTIIHLEDIVYPGIVTTAAGIQLSIFAGKVYNARTKYKIEFPAVTGNTNFERVFRAQVPGFMLGVKCMQIMLVMSTAGFVTVLLRRHAGIDLAVIFRSAVNKYTGILFSALGKTDHDRPLAGPNRHNMAAVHLEDILATSIVTVIAAFQLTRFALGVVAVRKKYKIDFPAVTGNEHFERVFRAQQNSLEWFPVYMVSLWMSSLFFHQVPASLVGLVYIYSRHQYFKGYSRSVEERRPGFQLGVTCLRVMLAMTIAGFTTVLLRKYANIDLALMTQGILKNSLGITL</sequence>
<dbReference type="GO" id="GO:0005635">
    <property type="term" value="C:nuclear envelope"/>
    <property type="evidence" value="ECO:0007669"/>
    <property type="project" value="TreeGrafter"/>
</dbReference>
<keyword evidence="6 7" id="KW-0472">Membrane</keyword>
<dbReference type="FunFam" id="1.20.120.550:FF:000003">
    <property type="entry name" value="Leukotriene C4 synthase"/>
    <property type="match status" value="1"/>
</dbReference>
<dbReference type="PRINTS" id="PR00488">
    <property type="entry name" value="5LPOXGNASEAP"/>
</dbReference>
<evidence type="ECO:0000256" key="6">
    <source>
        <dbReference type="ARBA" id="ARBA00023136"/>
    </source>
</evidence>
<reference evidence="8 9" key="1">
    <citation type="submission" date="2018-04" db="EMBL/GenBank/DDBJ databases">
        <title>The genome of golden apple snail Pomacea canaliculata provides insight into stress tolerance and invasive adaptation.</title>
        <authorList>
            <person name="Liu C."/>
            <person name="Liu B."/>
            <person name="Ren Y."/>
            <person name="Zhang Y."/>
            <person name="Wang H."/>
            <person name="Li S."/>
            <person name="Jiang F."/>
            <person name="Yin L."/>
            <person name="Zhang G."/>
            <person name="Qian W."/>
            <person name="Fan W."/>
        </authorList>
    </citation>
    <scope>NUCLEOTIDE SEQUENCE [LARGE SCALE GENOMIC DNA]</scope>
    <source>
        <strain evidence="8">SZHN2017</strain>
        <tissue evidence="8">Muscle</tissue>
    </source>
</reference>
<dbReference type="GO" id="GO:0004364">
    <property type="term" value="F:glutathione transferase activity"/>
    <property type="evidence" value="ECO:0007669"/>
    <property type="project" value="TreeGrafter"/>
</dbReference>